<dbReference type="Proteomes" id="UP000245535">
    <property type="component" value="Unassembled WGS sequence"/>
</dbReference>
<evidence type="ECO:0000256" key="6">
    <source>
        <dbReference type="SAM" id="Coils"/>
    </source>
</evidence>
<dbReference type="PANTHER" id="PTHR46630">
    <property type="entry name" value="TETRATRICOPEPTIDE REPEAT PROTEIN 29"/>
    <property type="match status" value="1"/>
</dbReference>
<name>A0A315ZA99_SEDFL</name>
<keyword evidence="6" id="KW-0175">Coiled coil</keyword>
<evidence type="ECO:0000313" key="8">
    <source>
        <dbReference type="EMBL" id="PWJ42260.1"/>
    </source>
</evidence>
<evidence type="ECO:0000313" key="9">
    <source>
        <dbReference type="Proteomes" id="UP000245535"/>
    </source>
</evidence>
<evidence type="ECO:0000256" key="4">
    <source>
        <dbReference type="ARBA" id="ARBA00022803"/>
    </source>
</evidence>
<evidence type="ECO:0000256" key="2">
    <source>
        <dbReference type="ARBA" id="ARBA00022490"/>
    </source>
</evidence>
<dbReference type="RefSeq" id="WP_109619056.1">
    <property type="nucleotide sequence ID" value="NZ_QGDO01000003.1"/>
</dbReference>
<keyword evidence="7" id="KW-0472">Membrane</keyword>
<dbReference type="AlphaFoldDB" id="A0A315ZA99"/>
<protein>
    <submittedName>
        <fullName evidence="8">Uncharacterized protein</fullName>
    </submittedName>
</protein>
<keyword evidence="3" id="KW-0677">Repeat</keyword>
<keyword evidence="9" id="KW-1185">Reference proteome</keyword>
<dbReference type="SUPFAM" id="SSF48452">
    <property type="entry name" value="TPR-like"/>
    <property type="match status" value="2"/>
</dbReference>
<evidence type="ECO:0000256" key="3">
    <source>
        <dbReference type="ARBA" id="ARBA00022737"/>
    </source>
</evidence>
<gene>
    <name evidence="8" type="ORF">BC781_103512</name>
</gene>
<dbReference type="InterPro" id="IPR011990">
    <property type="entry name" value="TPR-like_helical_dom_sf"/>
</dbReference>
<comment type="caution">
    <text evidence="8">The sequence shown here is derived from an EMBL/GenBank/DDBJ whole genome shotgun (WGS) entry which is preliminary data.</text>
</comment>
<dbReference type="InterPro" id="IPR051476">
    <property type="entry name" value="Bac_ResReg_Asp_Phosphatase"/>
</dbReference>
<evidence type="ECO:0000256" key="7">
    <source>
        <dbReference type="SAM" id="Phobius"/>
    </source>
</evidence>
<comment type="similarity">
    <text evidence="5">Belongs to the Rap family.</text>
</comment>
<dbReference type="InterPro" id="IPR019734">
    <property type="entry name" value="TPR_rpt"/>
</dbReference>
<comment type="subcellular location">
    <subcellularLocation>
        <location evidence="1">Cytoplasm</location>
    </subcellularLocation>
</comment>
<evidence type="ECO:0000256" key="5">
    <source>
        <dbReference type="ARBA" id="ARBA00038253"/>
    </source>
</evidence>
<keyword evidence="2" id="KW-0963">Cytoplasm</keyword>
<evidence type="ECO:0000256" key="1">
    <source>
        <dbReference type="ARBA" id="ARBA00004496"/>
    </source>
</evidence>
<keyword evidence="7" id="KW-1133">Transmembrane helix</keyword>
<accession>A0A315ZA99</accession>
<dbReference type="PANTHER" id="PTHR46630:SF1">
    <property type="entry name" value="TETRATRICOPEPTIDE REPEAT PROTEIN 29"/>
    <property type="match status" value="1"/>
</dbReference>
<organism evidence="8 9">
    <name type="scientific">Sediminitomix flava</name>
    <dbReference type="NCBI Taxonomy" id="379075"/>
    <lineage>
        <taxon>Bacteria</taxon>
        <taxon>Pseudomonadati</taxon>
        <taxon>Bacteroidota</taxon>
        <taxon>Cytophagia</taxon>
        <taxon>Cytophagales</taxon>
        <taxon>Flammeovirgaceae</taxon>
        <taxon>Sediminitomix</taxon>
    </lineage>
</organism>
<dbReference type="GO" id="GO:0005737">
    <property type="term" value="C:cytoplasm"/>
    <property type="evidence" value="ECO:0007669"/>
    <property type="project" value="UniProtKB-SubCell"/>
</dbReference>
<dbReference type="SMART" id="SM00028">
    <property type="entry name" value="TPR"/>
    <property type="match status" value="3"/>
</dbReference>
<feature type="coiled-coil region" evidence="6">
    <location>
        <begin position="326"/>
        <end position="355"/>
    </location>
</feature>
<dbReference type="Gene3D" id="1.25.40.10">
    <property type="entry name" value="Tetratricopeptide repeat domain"/>
    <property type="match status" value="2"/>
</dbReference>
<sequence>MGFIRIIQLTIIFFLLTQNAFSISIFQSDDISEDTLAFRVLIEEGEFYLSKDLDSTYYLTSQALQLVEGLDLPHLEIEANRLMGNYFMHKGEEEDALGYFLKSKSVAEENELPIEIAFANNNIGIVYLIKKELETASTYFSEAEKVLKSHSEESKVVLPKVQKTLIGLYNNQGIIYKKMNKPDQMIESLWHGLKLAEKTSYNELIAAFCNNIAAYYLNYSTQKDEERGFHYLERANKINTSIKNEKSILVSREILAQYYLNTQVWDSAFVYINQTKELANEIGANATLLRSLNYLNDYYASISDYKKAYETYNQYKILHDSLQQIQNKVEIERINEENKIRVAQEKRLLEQSRNEYRYAFFGVLTLCLLLLSAMILLAQKKKIRKDKVLKRDLRARNETL</sequence>
<keyword evidence="7" id="KW-0812">Transmembrane</keyword>
<keyword evidence="4" id="KW-0802">TPR repeat</keyword>
<dbReference type="EMBL" id="QGDO01000003">
    <property type="protein sequence ID" value="PWJ42260.1"/>
    <property type="molecule type" value="Genomic_DNA"/>
</dbReference>
<proteinExistence type="inferred from homology"/>
<reference evidence="8 9" key="1">
    <citation type="submission" date="2018-03" db="EMBL/GenBank/DDBJ databases">
        <title>Genomic Encyclopedia of Archaeal and Bacterial Type Strains, Phase II (KMG-II): from individual species to whole genera.</title>
        <authorList>
            <person name="Goeker M."/>
        </authorList>
    </citation>
    <scope>NUCLEOTIDE SEQUENCE [LARGE SCALE GENOMIC DNA]</scope>
    <source>
        <strain evidence="8 9">DSM 28229</strain>
    </source>
</reference>
<dbReference type="OrthoDB" id="9810447at2"/>
<feature type="transmembrane region" description="Helical" evidence="7">
    <location>
        <begin position="358"/>
        <end position="378"/>
    </location>
</feature>